<evidence type="ECO:0000256" key="2">
    <source>
        <dbReference type="ARBA" id="ARBA00022448"/>
    </source>
</evidence>
<evidence type="ECO:0000256" key="4">
    <source>
        <dbReference type="ARBA" id="ARBA00022692"/>
    </source>
</evidence>
<name>A0AAE3VE59_9BACT</name>
<dbReference type="PANTHER" id="PTHR33910:SF1">
    <property type="entry name" value="PROTEIN TRANSLOCASE SUBUNIT SECE"/>
    <property type="match status" value="1"/>
</dbReference>
<protein>
    <recommendedName>
        <fullName evidence="9">Protein translocase subunit SecE</fullName>
    </recommendedName>
</protein>
<keyword evidence="4 9" id="KW-0812">Transmembrane</keyword>
<evidence type="ECO:0000313" key="10">
    <source>
        <dbReference type="EMBL" id="MDQ0288830.1"/>
    </source>
</evidence>
<comment type="subcellular location">
    <subcellularLocation>
        <location evidence="9">Cell membrane</location>
        <topology evidence="9">Single-pass membrane protein</topology>
    </subcellularLocation>
    <subcellularLocation>
        <location evidence="1">Membrane</location>
    </subcellularLocation>
</comment>
<comment type="subunit">
    <text evidence="9">Component of the Sec protein translocase complex. Heterotrimer consisting of SecY, SecE and SecG subunits. The heterotrimers can form oligomers, although 1 heterotrimer is thought to be able to translocate proteins. Interacts with the ribosome. Interacts with SecDF, and other proteins may be involved. Interacts with SecA.</text>
</comment>
<keyword evidence="11" id="KW-1185">Reference proteome</keyword>
<dbReference type="Gene3D" id="1.20.5.1030">
    <property type="entry name" value="Preprotein translocase secy subunit"/>
    <property type="match status" value="1"/>
</dbReference>
<dbReference type="Proteomes" id="UP001238163">
    <property type="component" value="Unassembled WGS sequence"/>
</dbReference>
<evidence type="ECO:0000256" key="8">
    <source>
        <dbReference type="ARBA" id="ARBA00023136"/>
    </source>
</evidence>
<gene>
    <name evidence="9" type="primary">secE</name>
    <name evidence="10" type="ORF">J3R75_000937</name>
</gene>
<dbReference type="NCBIfam" id="TIGR00964">
    <property type="entry name" value="secE_bact"/>
    <property type="match status" value="1"/>
</dbReference>
<dbReference type="EMBL" id="JAUSVL010000001">
    <property type="protein sequence ID" value="MDQ0288830.1"/>
    <property type="molecule type" value="Genomic_DNA"/>
</dbReference>
<evidence type="ECO:0000256" key="3">
    <source>
        <dbReference type="ARBA" id="ARBA00022475"/>
    </source>
</evidence>
<feature type="transmembrane region" description="Helical" evidence="9">
    <location>
        <begin position="34"/>
        <end position="55"/>
    </location>
</feature>
<accession>A0AAE3VE59</accession>
<dbReference type="Pfam" id="PF00584">
    <property type="entry name" value="SecE"/>
    <property type="match status" value="1"/>
</dbReference>
<dbReference type="GO" id="GO:0008320">
    <property type="term" value="F:protein transmembrane transporter activity"/>
    <property type="evidence" value="ECO:0007669"/>
    <property type="project" value="UniProtKB-UniRule"/>
</dbReference>
<dbReference type="InterPro" id="IPR001901">
    <property type="entry name" value="Translocase_SecE/Sec61-g"/>
</dbReference>
<keyword evidence="5 9" id="KW-0653">Protein transport</keyword>
<comment type="function">
    <text evidence="9">Essential subunit of the Sec protein translocation channel SecYEG. Clamps together the 2 halves of SecY. May contact the channel plug during translocation.</text>
</comment>
<organism evidence="10 11">
    <name type="scientific">Oligosphaera ethanolica</name>
    <dbReference type="NCBI Taxonomy" id="760260"/>
    <lineage>
        <taxon>Bacteria</taxon>
        <taxon>Pseudomonadati</taxon>
        <taxon>Lentisphaerota</taxon>
        <taxon>Oligosphaeria</taxon>
        <taxon>Oligosphaerales</taxon>
        <taxon>Oligosphaeraceae</taxon>
        <taxon>Oligosphaera</taxon>
    </lineage>
</organism>
<evidence type="ECO:0000256" key="9">
    <source>
        <dbReference type="HAMAP-Rule" id="MF_00422"/>
    </source>
</evidence>
<dbReference type="GO" id="GO:0005886">
    <property type="term" value="C:plasma membrane"/>
    <property type="evidence" value="ECO:0007669"/>
    <property type="project" value="UniProtKB-SubCell"/>
</dbReference>
<dbReference type="GO" id="GO:0043952">
    <property type="term" value="P:protein transport by the Sec complex"/>
    <property type="evidence" value="ECO:0007669"/>
    <property type="project" value="UniProtKB-UniRule"/>
</dbReference>
<dbReference type="HAMAP" id="MF_00422">
    <property type="entry name" value="SecE"/>
    <property type="match status" value="1"/>
</dbReference>
<keyword evidence="8 9" id="KW-0472">Membrane</keyword>
<keyword evidence="7 9" id="KW-0811">Translocation</keyword>
<dbReference type="PANTHER" id="PTHR33910">
    <property type="entry name" value="PROTEIN TRANSLOCASE SUBUNIT SECE"/>
    <property type="match status" value="1"/>
</dbReference>
<evidence type="ECO:0000256" key="7">
    <source>
        <dbReference type="ARBA" id="ARBA00023010"/>
    </source>
</evidence>
<keyword evidence="3 9" id="KW-1003">Cell membrane</keyword>
<dbReference type="InterPro" id="IPR038379">
    <property type="entry name" value="SecE_sf"/>
</dbReference>
<keyword evidence="2 9" id="KW-0813">Transport</keyword>
<evidence type="ECO:0000313" key="11">
    <source>
        <dbReference type="Proteomes" id="UP001238163"/>
    </source>
</evidence>
<comment type="caution">
    <text evidence="10">The sequence shown here is derived from an EMBL/GenBank/DDBJ whole genome shotgun (WGS) entry which is preliminary data.</text>
</comment>
<keyword evidence="6 9" id="KW-1133">Transmembrane helix</keyword>
<comment type="similarity">
    <text evidence="9">Belongs to the SecE/SEC61-gamma family.</text>
</comment>
<dbReference type="GO" id="GO:0006605">
    <property type="term" value="P:protein targeting"/>
    <property type="evidence" value="ECO:0007669"/>
    <property type="project" value="UniProtKB-UniRule"/>
</dbReference>
<sequence length="66" mass="7485">MKNPIVAIQNLYNETTSELKKCSWPTRQELYESTVVVVSSLIILSLFVSIADWLFEGAVRYITGSM</sequence>
<evidence type="ECO:0000256" key="5">
    <source>
        <dbReference type="ARBA" id="ARBA00022927"/>
    </source>
</evidence>
<evidence type="ECO:0000256" key="1">
    <source>
        <dbReference type="ARBA" id="ARBA00004370"/>
    </source>
</evidence>
<dbReference type="PROSITE" id="PS01067">
    <property type="entry name" value="SECE_SEC61G"/>
    <property type="match status" value="1"/>
</dbReference>
<dbReference type="RefSeq" id="WP_307260166.1">
    <property type="nucleotide sequence ID" value="NZ_JAUSVL010000001.1"/>
</dbReference>
<reference evidence="10" key="1">
    <citation type="submission" date="2023-07" db="EMBL/GenBank/DDBJ databases">
        <title>Genomic Encyclopedia of Type Strains, Phase IV (KMG-IV): sequencing the most valuable type-strain genomes for metagenomic binning, comparative biology and taxonomic classification.</title>
        <authorList>
            <person name="Goeker M."/>
        </authorList>
    </citation>
    <scope>NUCLEOTIDE SEQUENCE</scope>
    <source>
        <strain evidence="10">DSM 24202</strain>
    </source>
</reference>
<dbReference type="AlphaFoldDB" id="A0AAE3VE59"/>
<evidence type="ECO:0000256" key="6">
    <source>
        <dbReference type="ARBA" id="ARBA00022989"/>
    </source>
</evidence>
<proteinExistence type="inferred from homology"/>
<dbReference type="GO" id="GO:0009306">
    <property type="term" value="P:protein secretion"/>
    <property type="evidence" value="ECO:0007669"/>
    <property type="project" value="UniProtKB-UniRule"/>
</dbReference>
<dbReference type="InterPro" id="IPR005807">
    <property type="entry name" value="SecE_bac"/>
</dbReference>
<dbReference type="GO" id="GO:0065002">
    <property type="term" value="P:intracellular protein transmembrane transport"/>
    <property type="evidence" value="ECO:0007669"/>
    <property type="project" value="UniProtKB-UniRule"/>
</dbReference>